<evidence type="ECO:0000313" key="1">
    <source>
        <dbReference type="EMBL" id="ORY97020.1"/>
    </source>
</evidence>
<sequence>MAHSNIMTNQALDAYADSLFLEKQAKCWRAQVLKQQLVPNLIQLAHVTFGTRPNAATYETMAKNMIHLYQPIWRELERKDKWIEENAGGPAFPGPQDVELGQNSQLLNTIFGISDALGWAMN</sequence>
<dbReference type="OrthoDB" id="2298503at2759"/>
<name>A0A1X2HE13_9FUNG</name>
<dbReference type="Proteomes" id="UP000193560">
    <property type="component" value="Unassembled WGS sequence"/>
</dbReference>
<dbReference type="AlphaFoldDB" id="A0A1X2HE13"/>
<comment type="caution">
    <text evidence="1">The sequence shown here is derived from an EMBL/GenBank/DDBJ whole genome shotgun (WGS) entry which is preliminary data.</text>
</comment>
<keyword evidence="2" id="KW-1185">Reference proteome</keyword>
<reference evidence="1 2" key="1">
    <citation type="submission" date="2016-07" db="EMBL/GenBank/DDBJ databases">
        <title>Pervasive Adenine N6-methylation of Active Genes in Fungi.</title>
        <authorList>
            <consortium name="DOE Joint Genome Institute"/>
            <person name="Mondo S.J."/>
            <person name="Dannebaum R.O."/>
            <person name="Kuo R.C."/>
            <person name="Labutti K."/>
            <person name="Haridas S."/>
            <person name="Kuo A."/>
            <person name="Salamov A."/>
            <person name="Ahrendt S.R."/>
            <person name="Lipzen A."/>
            <person name="Sullivan W."/>
            <person name="Andreopoulos W.B."/>
            <person name="Clum A."/>
            <person name="Lindquist E."/>
            <person name="Daum C."/>
            <person name="Ramamoorthy G.K."/>
            <person name="Gryganskyi A."/>
            <person name="Culley D."/>
            <person name="Magnuson J.K."/>
            <person name="James T.Y."/>
            <person name="O'Malley M.A."/>
            <person name="Stajich J.E."/>
            <person name="Spatafora J.W."/>
            <person name="Visel A."/>
            <person name="Grigoriev I.V."/>
        </authorList>
    </citation>
    <scope>NUCLEOTIDE SEQUENCE [LARGE SCALE GENOMIC DNA]</scope>
    <source>
        <strain evidence="1 2">NRRL 1336</strain>
    </source>
</reference>
<protein>
    <submittedName>
        <fullName evidence="1">Uncharacterized protein</fullName>
    </submittedName>
</protein>
<gene>
    <name evidence="1" type="ORF">BCR42DRAFT_399167</name>
</gene>
<dbReference type="EMBL" id="MCGE01000070">
    <property type="protein sequence ID" value="ORY97020.1"/>
    <property type="molecule type" value="Genomic_DNA"/>
</dbReference>
<organism evidence="1 2">
    <name type="scientific">Absidia repens</name>
    <dbReference type="NCBI Taxonomy" id="90262"/>
    <lineage>
        <taxon>Eukaryota</taxon>
        <taxon>Fungi</taxon>
        <taxon>Fungi incertae sedis</taxon>
        <taxon>Mucoromycota</taxon>
        <taxon>Mucoromycotina</taxon>
        <taxon>Mucoromycetes</taxon>
        <taxon>Mucorales</taxon>
        <taxon>Cunninghamellaceae</taxon>
        <taxon>Absidia</taxon>
    </lineage>
</organism>
<accession>A0A1X2HE13</accession>
<evidence type="ECO:0000313" key="2">
    <source>
        <dbReference type="Proteomes" id="UP000193560"/>
    </source>
</evidence>
<proteinExistence type="predicted"/>